<gene>
    <name evidence="7" type="ORF">F4V43_06395</name>
</gene>
<name>A0A5J5GFJ6_9BACL</name>
<comment type="similarity">
    <text evidence="5">Belongs to the zinc-containing alcohol dehydrogenase family.</text>
</comment>
<dbReference type="RefSeq" id="WP_150457398.1">
    <property type="nucleotide sequence ID" value="NZ_VYKK01000005.1"/>
</dbReference>
<dbReference type="Pfam" id="PF08240">
    <property type="entry name" value="ADH_N"/>
    <property type="match status" value="1"/>
</dbReference>
<dbReference type="InterPro" id="IPR011032">
    <property type="entry name" value="GroES-like_sf"/>
</dbReference>
<dbReference type="SUPFAM" id="SSF50129">
    <property type="entry name" value="GroES-like"/>
    <property type="match status" value="1"/>
</dbReference>
<dbReference type="AlphaFoldDB" id="A0A5J5GFJ6"/>
<dbReference type="PROSITE" id="PS00059">
    <property type="entry name" value="ADH_ZINC"/>
    <property type="match status" value="1"/>
</dbReference>
<feature type="domain" description="Enoyl reductase (ER)" evidence="6">
    <location>
        <begin position="14"/>
        <end position="347"/>
    </location>
</feature>
<dbReference type="InterPro" id="IPR002328">
    <property type="entry name" value="ADH_Zn_CS"/>
</dbReference>
<comment type="cofactor">
    <cofactor evidence="1 5">
        <name>Zn(2+)</name>
        <dbReference type="ChEBI" id="CHEBI:29105"/>
    </cofactor>
</comment>
<dbReference type="SUPFAM" id="SSF51735">
    <property type="entry name" value="NAD(P)-binding Rossmann-fold domains"/>
    <property type="match status" value="1"/>
</dbReference>
<accession>A0A5J5GFJ6</accession>
<sequence length="352" mass="38309">MCEHHQSMTVRALSVPNAKAPFEPTTIERRELRPDDVLIDIQYCGICHSDIHNAHNDFGRGVFPMVPGHEIAGVVAAVGCEVTKFAVGDRVGVGCFVDSCGECDFCRSGEEQFCRKGVVVVFNSTGYDGELTYGGYSQKIVVKDKFVVRIPDGLEMNVASPLLCAGITTYSPLKHWNAGPGKKVAVLGMGGLGHLAVQFAHKMGAEVTILSHSPNKKSEAHGFGASHYYVTTDLATFTELAGQYDLILNTVSANFNVDALLSILKVDGALVHLGLPNKPEQYNVFSLFAGRRIITASNVGGIRETQEMLDFSAENGITPMIEVIRADQVDEAYERVMNSDVRYRFVIDMATL</sequence>
<evidence type="ECO:0000256" key="5">
    <source>
        <dbReference type="RuleBase" id="RU361277"/>
    </source>
</evidence>
<comment type="caution">
    <text evidence="7">The sequence shown here is derived from an EMBL/GenBank/DDBJ whole genome shotgun (WGS) entry which is preliminary data.</text>
</comment>
<keyword evidence="3 5" id="KW-0862">Zinc</keyword>
<reference evidence="7 8" key="1">
    <citation type="submission" date="2019-09" db="EMBL/GenBank/DDBJ databases">
        <title>Bacillus ochoae sp. nov., Paenibacillus whitsoniae sp. nov., Paenibacillus spiritus sp. nov. Isolated from the Mars Exploration Rover during spacecraft assembly.</title>
        <authorList>
            <person name="Seuylemezian A."/>
            <person name="Vaishampayan P."/>
        </authorList>
    </citation>
    <scope>NUCLEOTIDE SEQUENCE [LARGE SCALE GENOMIC DNA]</scope>
    <source>
        <strain evidence="7 8">MER_111</strain>
    </source>
</reference>
<evidence type="ECO:0000256" key="2">
    <source>
        <dbReference type="ARBA" id="ARBA00022723"/>
    </source>
</evidence>
<dbReference type="Gene3D" id="3.40.50.720">
    <property type="entry name" value="NAD(P)-binding Rossmann-like Domain"/>
    <property type="match status" value="1"/>
</dbReference>
<dbReference type="InterPro" id="IPR020843">
    <property type="entry name" value="ER"/>
</dbReference>
<evidence type="ECO:0000313" key="8">
    <source>
        <dbReference type="Proteomes" id="UP000367750"/>
    </source>
</evidence>
<dbReference type="Pfam" id="PF00107">
    <property type="entry name" value="ADH_zinc_N"/>
    <property type="match status" value="1"/>
</dbReference>
<evidence type="ECO:0000259" key="6">
    <source>
        <dbReference type="SMART" id="SM00829"/>
    </source>
</evidence>
<evidence type="ECO:0000256" key="4">
    <source>
        <dbReference type="ARBA" id="ARBA00023002"/>
    </source>
</evidence>
<dbReference type="InterPro" id="IPR013154">
    <property type="entry name" value="ADH-like_N"/>
</dbReference>
<protein>
    <submittedName>
        <fullName evidence="7">NAD(P)-dependent alcohol dehydrogenase</fullName>
    </submittedName>
</protein>
<keyword evidence="2 5" id="KW-0479">Metal-binding</keyword>
<proteinExistence type="inferred from homology"/>
<evidence type="ECO:0000313" key="7">
    <source>
        <dbReference type="EMBL" id="KAA9006568.1"/>
    </source>
</evidence>
<dbReference type="Gene3D" id="3.90.180.10">
    <property type="entry name" value="Medium-chain alcohol dehydrogenases, catalytic domain"/>
    <property type="match status" value="1"/>
</dbReference>
<dbReference type="OrthoDB" id="9806940at2"/>
<dbReference type="InterPro" id="IPR036291">
    <property type="entry name" value="NAD(P)-bd_dom_sf"/>
</dbReference>
<dbReference type="Proteomes" id="UP000367750">
    <property type="component" value="Unassembled WGS sequence"/>
</dbReference>
<evidence type="ECO:0000256" key="3">
    <source>
        <dbReference type="ARBA" id="ARBA00022833"/>
    </source>
</evidence>
<dbReference type="GO" id="GO:0008106">
    <property type="term" value="F:alcohol dehydrogenase (NADP+) activity"/>
    <property type="evidence" value="ECO:0007669"/>
    <property type="project" value="UniProtKB-ARBA"/>
</dbReference>
<organism evidence="7 8">
    <name type="scientific">Paenibacillus spiritus</name>
    <dbReference type="NCBI Taxonomy" id="2496557"/>
    <lineage>
        <taxon>Bacteria</taxon>
        <taxon>Bacillati</taxon>
        <taxon>Bacillota</taxon>
        <taxon>Bacilli</taxon>
        <taxon>Bacillales</taxon>
        <taxon>Paenibacillaceae</taxon>
        <taxon>Paenibacillus</taxon>
    </lineage>
</organism>
<dbReference type="PANTHER" id="PTHR42683">
    <property type="entry name" value="ALDEHYDE REDUCTASE"/>
    <property type="match status" value="1"/>
</dbReference>
<evidence type="ECO:0000256" key="1">
    <source>
        <dbReference type="ARBA" id="ARBA00001947"/>
    </source>
</evidence>
<keyword evidence="4" id="KW-0560">Oxidoreductase</keyword>
<dbReference type="InterPro" id="IPR047109">
    <property type="entry name" value="CAD-like"/>
</dbReference>
<dbReference type="CDD" id="cd05283">
    <property type="entry name" value="CAD1"/>
    <property type="match status" value="1"/>
</dbReference>
<dbReference type="InterPro" id="IPR013149">
    <property type="entry name" value="ADH-like_C"/>
</dbReference>
<dbReference type="FunFam" id="3.40.50.720:FF:000022">
    <property type="entry name" value="Cinnamyl alcohol dehydrogenase"/>
    <property type="match status" value="1"/>
</dbReference>
<dbReference type="EMBL" id="VYKK01000005">
    <property type="protein sequence ID" value="KAA9006568.1"/>
    <property type="molecule type" value="Genomic_DNA"/>
</dbReference>
<keyword evidence="8" id="KW-1185">Reference proteome</keyword>
<dbReference type="GO" id="GO:0008270">
    <property type="term" value="F:zinc ion binding"/>
    <property type="evidence" value="ECO:0007669"/>
    <property type="project" value="InterPro"/>
</dbReference>
<dbReference type="SMART" id="SM00829">
    <property type="entry name" value="PKS_ER"/>
    <property type="match status" value="1"/>
</dbReference>